<dbReference type="EMBL" id="KB908912">
    <property type="protein sequence ID" value="EOB15419.1"/>
    <property type="molecule type" value="Genomic_DNA"/>
</dbReference>
<dbReference type="GO" id="GO:0003723">
    <property type="term" value="F:RNA binding"/>
    <property type="evidence" value="ECO:0007669"/>
    <property type="project" value="UniProtKB-UniRule"/>
</dbReference>
<accession>R0MBV1</accession>
<protein>
    <submittedName>
        <fullName evidence="4">Pre-mRNA branch site p14-like protein</fullName>
    </submittedName>
</protein>
<dbReference type="SUPFAM" id="SSF54928">
    <property type="entry name" value="RNA-binding domain, RBD"/>
    <property type="match status" value="1"/>
</dbReference>
<dbReference type="SMART" id="SM00360">
    <property type="entry name" value="RRM"/>
    <property type="match status" value="1"/>
</dbReference>
<dbReference type="OrthoDB" id="275748at2759"/>
<keyword evidence="1 2" id="KW-0694">RNA-binding</keyword>
<organism evidence="4 5">
    <name type="scientific">Nosema bombycis (strain CQ1 / CVCC 102059)</name>
    <name type="common">Microsporidian parasite</name>
    <name type="synonym">Pebrine of silkworm</name>
    <dbReference type="NCBI Taxonomy" id="578461"/>
    <lineage>
        <taxon>Eukaryota</taxon>
        <taxon>Fungi</taxon>
        <taxon>Fungi incertae sedis</taxon>
        <taxon>Microsporidia</taxon>
        <taxon>Nosematidae</taxon>
        <taxon>Nosema</taxon>
    </lineage>
</organism>
<evidence type="ECO:0000313" key="4">
    <source>
        <dbReference type="EMBL" id="EOB15419.1"/>
    </source>
</evidence>
<dbReference type="Gene3D" id="3.30.70.330">
    <property type="match status" value="1"/>
</dbReference>
<evidence type="ECO:0000256" key="2">
    <source>
        <dbReference type="PROSITE-ProRule" id="PRU00176"/>
    </source>
</evidence>
<dbReference type="InterPro" id="IPR035979">
    <property type="entry name" value="RBD_domain_sf"/>
</dbReference>
<gene>
    <name evidence="4" type="primary">PM14</name>
    <name evidence="4" type="ORF">NBO_4g0047</name>
</gene>
<evidence type="ECO:0000313" key="5">
    <source>
        <dbReference type="Proteomes" id="UP000016927"/>
    </source>
</evidence>
<dbReference type="PROSITE" id="PS50102">
    <property type="entry name" value="RRM"/>
    <property type="match status" value="1"/>
</dbReference>
<dbReference type="STRING" id="578461.R0MBV1"/>
<proteinExistence type="predicted"/>
<sequence>MADLETQILFITNLPKDIKTDSLLKMFKKFGDLIQIRIGNLPKTEGSAFVIFDNIETAVKAKKRMNGFFMENKFINVVFWQPTFSLADKT</sequence>
<dbReference type="Proteomes" id="UP000016927">
    <property type="component" value="Unassembled WGS sequence"/>
</dbReference>
<dbReference type="VEuPathDB" id="MicrosporidiaDB:NBO_4g0047"/>
<dbReference type="InterPro" id="IPR000504">
    <property type="entry name" value="RRM_dom"/>
</dbReference>
<keyword evidence="5" id="KW-1185">Reference proteome</keyword>
<evidence type="ECO:0000259" key="3">
    <source>
        <dbReference type="PROSITE" id="PS50102"/>
    </source>
</evidence>
<dbReference type="Pfam" id="PF00076">
    <property type="entry name" value="RRM_1"/>
    <property type="match status" value="1"/>
</dbReference>
<dbReference type="AlphaFoldDB" id="R0MBV1"/>
<dbReference type="OMA" id="VLYYRSN"/>
<reference evidence="4 5" key="1">
    <citation type="journal article" date="2013" name="BMC Genomics">
        <title>Comparative genomics of parasitic silkworm microsporidia reveal an association between genome expansion and host adaptation.</title>
        <authorList>
            <person name="Pan G."/>
            <person name="Xu J."/>
            <person name="Li T."/>
            <person name="Xia Q."/>
            <person name="Liu S.L."/>
            <person name="Zhang G."/>
            <person name="Li S."/>
            <person name="Li C."/>
            <person name="Liu H."/>
            <person name="Yang L."/>
            <person name="Liu T."/>
            <person name="Zhang X."/>
            <person name="Wu Z."/>
            <person name="Fan W."/>
            <person name="Dang X."/>
            <person name="Xiang H."/>
            <person name="Tao M."/>
            <person name="Li Y."/>
            <person name="Hu J."/>
            <person name="Li Z."/>
            <person name="Lin L."/>
            <person name="Luo J."/>
            <person name="Geng L."/>
            <person name="Wang L."/>
            <person name="Long M."/>
            <person name="Wan Y."/>
            <person name="He N."/>
            <person name="Zhang Z."/>
            <person name="Lu C."/>
            <person name="Keeling P.J."/>
            <person name="Wang J."/>
            <person name="Xiang Z."/>
            <person name="Zhou Z."/>
        </authorList>
    </citation>
    <scope>NUCLEOTIDE SEQUENCE [LARGE SCALE GENOMIC DNA]</scope>
    <source>
        <strain evidence="5">CQ1 / CVCC 102059</strain>
    </source>
</reference>
<dbReference type="HOGENOM" id="CLU_012062_25_3_1"/>
<name>R0MBV1_NOSB1</name>
<dbReference type="InterPro" id="IPR012677">
    <property type="entry name" value="Nucleotide-bd_a/b_plait_sf"/>
</dbReference>
<feature type="domain" description="RRM" evidence="3">
    <location>
        <begin position="7"/>
        <end position="82"/>
    </location>
</feature>
<dbReference type="PANTHER" id="PTHR23189">
    <property type="entry name" value="RNA RECOGNITION MOTIF-CONTAINING"/>
    <property type="match status" value="1"/>
</dbReference>
<evidence type="ECO:0000256" key="1">
    <source>
        <dbReference type="ARBA" id="ARBA00022884"/>
    </source>
</evidence>